<sequence>MDSITVGMSCLYSENVYQLRTRRKMKHWPQKSEVSTKQTTTKKKTKRSWKDPNEKCPGF</sequence>
<protein>
    <submittedName>
        <fullName evidence="2">Uncharacterized protein</fullName>
    </submittedName>
</protein>
<dbReference type="AlphaFoldDB" id="A0A0E9Q7U2"/>
<organism evidence="2">
    <name type="scientific">Anguilla anguilla</name>
    <name type="common">European freshwater eel</name>
    <name type="synonym">Muraena anguilla</name>
    <dbReference type="NCBI Taxonomy" id="7936"/>
    <lineage>
        <taxon>Eukaryota</taxon>
        <taxon>Metazoa</taxon>
        <taxon>Chordata</taxon>
        <taxon>Craniata</taxon>
        <taxon>Vertebrata</taxon>
        <taxon>Euteleostomi</taxon>
        <taxon>Actinopterygii</taxon>
        <taxon>Neopterygii</taxon>
        <taxon>Teleostei</taxon>
        <taxon>Anguilliformes</taxon>
        <taxon>Anguillidae</taxon>
        <taxon>Anguilla</taxon>
    </lineage>
</organism>
<reference evidence="2" key="1">
    <citation type="submission" date="2014-11" db="EMBL/GenBank/DDBJ databases">
        <authorList>
            <person name="Amaro Gonzalez C."/>
        </authorList>
    </citation>
    <scope>NUCLEOTIDE SEQUENCE</scope>
</reference>
<evidence type="ECO:0000256" key="1">
    <source>
        <dbReference type="SAM" id="MobiDB-lite"/>
    </source>
</evidence>
<feature type="region of interest" description="Disordered" evidence="1">
    <location>
        <begin position="22"/>
        <end position="59"/>
    </location>
</feature>
<dbReference type="EMBL" id="GBXM01095975">
    <property type="protein sequence ID" value="JAH12602.1"/>
    <property type="molecule type" value="Transcribed_RNA"/>
</dbReference>
<reference evidence="2" key="2">
    <citation type="journal article" date="2015" name="Fish Shellfish Immunol.">
        <title>Early steps in the European eel (Anguilla anguilla)-Vibrio vulnificus interaction in the gills: Role of the RtxA13 toxin.</title>
        <authorList>
            <person name="Callol A."/>
            <person name="Pajuelo D."/>
            <person name="Ebbesson L."/>
            <person name="Teles M."/>
            <person name="MacKenzie S."/>
            <person name="Amaro C."/>
        </authorList>
    </citation>
    <scope>NUCLEOTIDE SEQUENCE</scope>
</reference>
<feature type="compositionally biased region" description="Basic and acidic residues" evidence="1">
    <location>
        <begin position="48"/>
        <end position="59"/>
    </location>
</feature>
<proteinExistence type="predicted"/>
<accession>A0A0E9Q7U2</accession>
<name>A0A0E9Q7U2_ANGAN</name>
<evidence type="ECO:0000313" key="2">
    <source>
        <dbReference type="EMBL" id="JAH12602.1"/>
    </source>
</evidence>